<organism evidence="1 2">
    <name type="scientific">Gossypium tomentosum</name>
    <name type="common">Hawaiian cotton</name>
    <name type="synonym">Gossypium sandvicense</name>
    <dbReference type="NCBI Taxonomy" id="34277"/>
    <lineage>
        <taxon>Eukaryota</taxon>
        <taxon>Viridiplantae</taxon>
        <taxon>Streptophyta</taxon>
        <taxon>Embryophyta</taxon>
        <taxon>Tracheophyta</taxon>
        <taxon>Spermatophyta</taxon>
        <taxon>Magnoliopsida</taxon>
        <taxon>eudicotyledons</taxon>
        <taxon>Gunneridae</taxon>
        <taxon>Pentapetalae</taxon>
        <taxon>rosids</taxon>
        <taxon>malvids</taxon>
        <taxon>Malvales</taxon>
        <taxon>Malvaceae</taxon>
        <taxon>Malvoideae</taxon>
        <taxon>Gossypium</taxon>
    </lineage>
</organism>
<sequence>MLHASWPDVRGGERGGRIRAAHRDLGFPENPKTLGLSGPYFWTQVFVFMNWTCYNLGSDYYLLSIVCILARAKIGSYNLYHIFSITHTEIKNERVGV</sequence>
<name>A0A5D2PGY6_GOSTO</name>
<dbReference type="AlphaFoldDB" id="A0A5D2PGY6"/>
<proteinExistence type="predicted"/>
<dbReference type="EMBL" id="CM017617">
    <property type="protein sequence ID" value="TYI15558.1"/>
    <property type="molecule type" value="Genomic_DNA"/>
</dbReference>
<evidence type="ECO:0000313" key="1">
    <source>
        <dbReference type="EMBL" id="TYI15558.1"/>
    </source>
</evidence>
<reference evidence="1 2" key="1">
    <citation type="submission" date="2019-07" db="EMBL/GenBank/DDBJ databases">
        <title>WGS assembly of Gossypium tomentosum.</title>
        <authorList>
            <person name="Chen Z.J."/>
            <person name="Sreedasyam A."/>
            <person name="Ando A."/>
            <person name="Song Q."/>
            <person name="De L."/>
            <person name="Hulse-Kemp A."/>
            <person name="Ding M."/>
            <person name="Ye W."/>
            <person name="Kirkbride R."/>
            <person name="Jenkins J."/>
            <person name="Plott C."/>
            <person name="Lovell J."/>
            <person name="Lin Y.-M."/>
            <person name="Vaughn R."/>
            <person name="Liu B."/>
            <person name="Li W."/>
            <person name="Simpson S."/>
            <person name="Scheffler B."/>
            <person name="Saski C."/>
            <person name="Grover C."/>
            <person name="Hu G."/>
            <person name="Conover J."/>
            <person name="Carlson J."/>
            <person name="Shu S."/>
            <person name="Boston L."/>
            <person name="Williams M."/>
            <person name="Peterson D."/>
            <person name="Mcgee K."/>
            <person name="Jones D."/>
            <person name="Wendel J."/>
            <person name="Stelly D."/>
            <person name="Grimwood J."/>
            <person name="Schmutz J."/>
        </authorList>
    </citation>
    <scope>NUCLEOTIDE SEQUENCE [LARGE SCALE GENOMIC DNA]</scope>
    <source>
        <strain evidence="1">7179.01</strain>
    </source>
</reference>
<dbReference type="Proteomes" id="UP000322667">
    <property type="component" value="Chromosome A08"/>
</dbReference>
<accession>A0A5D2PGY6</accession>
<gene>
    <name evidence="1" type="ORF">ES332_A08G194800v1</name>
</gene>
<evidence type="ECO:0000313" key="2">
    <source>
        <dbReference type="Proteomes" id="UP000322667"/>
    </source>
</evidence>
<protein>
    <submittedName>
        <fullName evidence="1">Uncharacterized protein</fullName>
    </submittedName>
</protein>
<keyword evidence="2" id="KW-1185">Reference proteome</keyword>